<organism evidence="1 2">
    <name type="scientific">Podospora appendiculata</name>
    <dbReference type="NCBI Taxonomy" id="314037"/>
    <lineage>
        <taxon>Eukaryota</taxon>
        <taxon>Fungi</taxon>
        <taxon>Dikarya</taxon>
        <taxon>Ascomycota</taxon>
        <taxon>Pezizomycotina</taxon>
        <taxon>Sordariomycetes</taxon>
        <taxon>Sordariomycetidae</taxon>
        <taxon>Sordariales</taxon>
        <taxon>Podosporaceae</taxon>
        <taxon>Podospora</taxon>
    </lineage>
</organism>
<reference evidence="1" key="1">
    <citation type="journal article" date="2023" name="Mol. Phylogenet. Evol.">
        <title>Genome-scale phylogeny and comparative genomics of the fungal order Sordariales.</title>
        <authorList>
            <person name="Hensen N."/>
            <person name="Bonometti L."/>
            <person name="Westerberg I."/>
            <person name="Brannstrom I.O."/>
            <person name="Guillou S."/>
            <person name="Cros-Aarteil S."/>
            <person name="Calhoun S."/>
            <person name="Haridas S."/>
            <person name="Kuo A."/>
            <person name="Mondo S."/>
            <person name="Pangilinan J."/>
            <person name="Riley R."/>
            <person name="LaButti K."/>
            <person name="Andreopoulos B."/>
            <person name="Lipzen A."/>
            <person name="Chen C."/>
            <person name="Yan M."/>
            <person name="Daum C."/>
            <person name="Ng V."/>
            <person name="Clum A."/>
            <person name="Steindorff A."/>
            <person name="Ohm R.A."/>
            <person name="Martin F."/>
            <person name="Silar P."/>
            <person name="Natvig D.O."/>
            <person name="Lalanne C."/>
            <person name="Gautier V."/>
            <person name="Ament-Velasquez S.L."/>
            <person name="Kruys A."/>
            <person name="Hutchinson M.I."/>
            <person name="Powell A.J."/>
            <person name="Barry K."/>
            <person name="Miller A.N."/>
            <person name="Grigoriev I.V."/>
            <person name="Debuchy R."/>
            <person name="Gladieux P."/>
            <person name="Hiltunen Thoren M."/>
            <person name="Johannesson H."/>
        </authorList>
    </citation>
    <scope>NUCLEOTIDE SEQUENCE</scope>
    <source>
        <strain evidence="1">CBS 314.62</strain>
    </source>
</reference>
<gene>
    <name evidence="1" type="ORF">B0T22DRAFT_111270</name>
</gene>
<protein>
    <submittedName>
        <fullName evidence="1">Uncharacterized protein</fullName>
    </submittedName>
</protein>
<evidence type="ECO:0000313" key="2">
    <source>
        <dbReference type="Proteomes" id="UP001270362"/>
    </source>
</evidence>
<comment type="caution">
    <text evidence="1">The sequence shown here is derived from an EMBL/GenBank/DDBJ whole genome shotgun (WGS) entry which is preliminary data.</text>
</comment>
<keyword evidence="2" id="KW-1185">Reference proteome</keyword>
<sequence>MRDTSSLPAMSLARPWYHFGEGQYGMRGSSGACLSRPCVSIAPFRSPWYFEPATSVCLICLLVFEWVPWLSSRDANCPPCLTTSNRLGIQSTPYGGARVVISDASCVHEADTASATTALRIVFVSLSLREMHIRTRRAPMVLILRLYHHSTAAFAFLYNISQLYNHLQCLQPSPISITISSLAHLSNI</sequence>
<dbReference type="Proteomes" id="UP001270362">
    <property type="component" value="Unassembled WGS sequence"/>
</dbReference>
<dbReference type="EMBL" id="JAULSO010000001">
    <property type="protein sequence ID" value="KAK3695563.1"/>
    <property type="molecule type" value="Genomic_DNA"/>
</dbReference>
<accession>A0AAE0XLH5</accession>
<name>A0AAE0XLH5_9PEZI</name>
<proteinExistence type="predicted"/>
<reference evidence="1" key="2">
    <citation type="submission" date="2023-06" db="EMBL/GenBank/DDBJ databases">
        <authorList>
            <consortium name="Lawrence Berkeley National Laboratory"/>
            <person name="Haridas S."/>
            <person name="Hensen N."/>
            <person name="Bonometti L."/>
            <person name="Westerberg I."/>
            <person name="Brannstrom I.O."/>
            <person name="Guillou S."/>
            <person name="Cros-Aarteil S."/>
            <person name="Calhoun S."/>
            <person name="Kuo A."/>
            <person name="Mondo S."/>
            <person name="Pangilinan J."/>
            <person name="Riley R."/>
            <person name="Labutti K."/>
            <person name="Andreopoulos B."/>
            <person name="Lipzen A."/>
            <person name="Chen C."/>
            <person name="Yanf M."/>
            <person name="Daum C."/>
            <person name="Ng V."/>
            <person name="Clum A."/>
            <person name="Steindorff A."/>
            <person name="Ohm R."/>
            <person name="Martin F."/>
            <person name="Silar P."/>
            <person name="Natvig D."/>
            <person name="Lalanne C."/>
            <person name="Gautier V."/>
            <person name="Ament-Velasquez S.L."/>
            <person name="Kruys A."/>
            <person name="Hutchinson M.I."/>
            <person name="Powell A.J."/>
            <person name="Barry K."/>
            <person name="Miller A.N."/>
            <person name="Grigoriev I.V."/>
            <person name="Debuchy R."/>
            <person name="Gladieux P."/>
            <person name="Thoren M.H."/>
            <person name="Johannesson H."/>
        </authorList>
    </citation>
    <scope>NUCLEOTIDE SEQUENCE</scope>
    <source>
        <strain evidence="1">CBS 314.62</strain>
    </source>
</reference>
<evidence type="ECO:0000313" key="1">
    <source>
        <dbReference type="EMBL" id="KAK3695563.1"/>
    </source>
</evidence>
<dbReference type="AlphaFoldDB" id="A0AAE0XLH5"/>